<protein>
    <submittedName>
        <fullName evidence="4">Outer membrane protein</fullName>
    </submittedName>
</protein>
<feature type="domain" description="Pilus formation protein N-terminal" evidence="3">
    <location>
        <begin position="28"/>
        <end position="94"/>
    </location>
</feature>
<dbReference type="InterPro" id="IPR032789">
    <property type="entry name" value="T2SS-T3SS_pil_N"/>
</dbReference>
<organism evidence="4 5">
    <name type="scientific">Bordetella petrii (strain ATCC BAA-461 / DSM 12804 / CCUG 43448 / CIP 107267 / Se-1111R)</name>
    <dbReference type="NCBI Taxonomy" id="340100"/>
    <lineage>
        <taxon>Bacteria</taxon>
        <taxon>Pseudomonadati</taxon>
        <taxon>Pseudomonadota</taxon>
        <taxon>Betaproteobacteria</taxon>
        <taxon>Burkholderiales</taxon>
        <taxon>Alcaligenaceae</taxon>
        <taxon>Bordetella</taxon>
    </lineage>
</organism>
<gene>
    <name evidence="4" type="ordered locus">Bpet2077</name>
</gene>
<dbReference type="GO" id="GO:0015627">
    <property type="term" value="C:type II protein secretion system complex"/>
    <property type="evidence" value="ECO:0007669"/>
    <property type="project" value="TreeGrafter"/>
</dbReference>
<evidence type="ECO:0000256" key="1">
    <source>
        <dbReference type="RuleBase" id="RU004003"/>
    </source>
</evidence>
<dbReference type="KEGG" id="bpt:Bpet2077"/>
<sequence>MMLSRLWAWGLGLVLLTMARPAVAVEPVVLTLEVGQTRVLRHAEVTRVAVGNGQVVSAVSVDGREVVLFARQEGASSVHVWAPRGVAAAYEVQVRPAGWALIQEEVQTLLRHIPNVRSSVVGGNVVLEGDDLADDDRARVAALAQRYPRILDFTGQVGWDNMVLLDVQVVEIPSARLREFGLQWDALSQGGLHAGGVWQPGSSLQLADAAQPPALSMQGMGAAGYFGVNALLSARLAALAQRGEAVMLAQPQLLARSGTTASFLAGGEVPYSTTDAQGNSSTEFKPYGVSLNITPRIDRNGAIRSRIEVEASSIDTSLSVAGGPALRTRRAVTEFNVRSGQTLVLGGFLSRERSHERSGLPVLQDIPLLGALFSSRRDQHKETELAIFVTPRIVSQDHAELALRVQRGRHVLQQAFPASPALGTAAPGPGAPDWSAYMGPGSQWRGAAGDATVHRTFQ</sequence>
<dbReference type="EMBL" id="AM902716">
    <property type="protein sequence ID" value="CAP42417.1"/>
    <property type="molecule type" value="Genomic_DNA"/>
</dbReference>
<dbReference type="InterPro" id="IPR004846">
    <property type="entry name" value="T2SS/T3SS_dom"/>
</dbReference>
<dbReference type="Pfam" id="PF00263">
    <property type="entry name" value="Secretin"/>
    <property type="match status" value="1"/>
</dbReference>
<reference evidence="4 5" key="1">
    <citation type="journal article" date="2008" name="BMC Genomics">
        <title>The missing link: Bordetella petrii is endowed with both the metabolic versatility of environmental bacteria and virulence traits of pathogenic Bordetellae.</title>
        <authorList>
            <person name="Gross R."/>
            <person name="Guzman C.A."/>
            <person name="Sebaihia M."/>
            <person name="Martins Dos Santos V.A."/>
            <person name="Pieper D.H."/>
            <person name="Koebnik R."/>
            <person name="Lechner M."/>
            <person name="Bartels D."/>
            <person name="Buhrmester J."/>
            <person name="Choudhuri J.V."/>
            <person name="Ebensen T."/>
            <person name="Gaigalat L."/>
            <person name="Herrmann S."/>
            <person name="Khachane A.N."/>
            <person name="Larisch C."/>
            <person name="Link S."/>
            <person name="Linke B."/>
            <person name="Meyer F."/>
            <person name="Mormann S."/>
            <person name="Nakunst D."/>
            <person name="Rueckert C."/>
            <person name="Schneiker-Bekel S."/>
            <person name="Schulze K."/>
            <person name="Vorhoelter F.J."/>
            <person name="Yevsa T."/>
            <person name="Engle J.T."/>
            <person name="Goldman W.E."/>
            <person name="Puehler A."/>
            <person name="Goebel U.B."/>
            <person name="Goesmann A."/>
            <person name="Bloecker H."/>
            <person name="Kaiser O."/>
            <person name="Martinez-Arias R."/>
        </authorList>
    </citation>
    <scope>NUCLEOTIDE SEQUENCE [LARGE SCALE GENOMIC DNA]</scope>
    <source>
        <strain evidence="5">ATCC BAA-461 / DSM 12804 / CCUG 43448 / CIP 107267 / Se-1111R</strain>
    </source>
</reference>
<dbReference type="PANTHER" id="PTHR30332">
    <property type="entry name" value="PROBABLE GENERAL SECRETION PATHWAY PROTEIN D"/>
    <property type="match status" value="1"/>
</dbReference>
<dbReference type="InterPro" id="IPR050810">
    <property type="entry name" value="Bact_Secretion_Sys_Channel"/>
</dbReference>
<name>A9IKI2_BORPD</name>
<evidence type="ECO:0000313" key="4">
    <source>
        <dbReference type="EMBL" id="CAP42417.1"/>
    </source>
</evidence>
<feature type="domain" description="Type II/III secretion system secretin-like" evidence="2">
    <location>
        <begin position="238"/>
        <end position="394"/>
    </location>
</feature>
<evidence type="ECO:0000259" key="3">
    <source>
        <dbReference type="Pfam" id="PF13629"/>
    </source>
</evidence>
<dbReference type="GO" id="GO:0009306">
    <property type="term" value="P:protein secretion"/>
    <property type="evidence" value="ECO:0007669"/>
    <property type="project" value="InterPro"/>
</dbReference>
<dbReference type="AlphaFoldDB" id="A9IKI2"/>
<dbReference type="STRING" id="94624.Bpet2077"/>
<dbReference type="InterPro" id="IPR001775">
    <property type="entry name" value="GspD/PilQ"/>
</dbReference>
<dbReference type="eggNOG" id="COG4964">
    <property type="taxonomic scope" value="Bacteria"/>
</dbReference>
<evidence type="ECO:0000313" key="5">
    <source>
        <dbReference type="Proteomes" id="UP000001225"/>
    </source>
</evidence>
<dbReference type="Pfam" id="PF13629">
    <property type="entry name" value="T2SS-T3SS_pil_N"/>
    <property type="match status" value="1"/>
</dbReference>
<dbReference type="PRINTS" id="PR00811">
    <property type="entry name" value="BCTERIALGSPD"/>
</dbReference>
<proteinExistence type="inferred from homology"/>
<evidence type="ECO:0000259" key="2">
    <source>
        <dbReference type="Pfam" id="PF00263"/>
    </source>
</evidence>
<dbReference type="Proteomes" id="UP000001225">
    <property type="component" value="Chromosome"/>
</dbReference>
<comment type="similarity">
    <text evidence="1">Belongs to the bacterial secretin family.</text>
</comment>
<keyword evidence="5" id="KW-1185">Reference proteome</keyword>
<dbReference type="PANTHER" id="PTHR30332:SF17">
    <property type="entry name" value="TYPE IV PILIATION SYSTEM PROTEIN DR_0774-RELATED"/>
    <property type="match status" value="1"/>
</dbReference>
<accession>A9IKI2</accession>